<name>A0A2S8AEM6_9FLAO</name>
<keyword evidence="2" id="KW-1185">Reference proteome</keyword>
<gene>
    <name evidence="1" type="ORF">C4S77_04110</name>
</gene>
<protein>
    <recommendedName>
        <fullName evidence="3">HmuY protein</fullName>
    </recommendedName>
</protein>
<accession>A0A2S8AEM6</accession>
<dbReference type="RefSeq" id="WP_105246263.1">
    <property type="nucleotide sequence ID" value="NZ_PSZM01000026.1"/>
</dbReference>
<dbReference type="EMBL" id="PSZM01000026">
    <property type="protein sequence ID" value="PQL93976.1"/>
    <property type="molecule type" value="Genomic_DNA"/>
</dbReference>
<proteinExistence type="predicted"/>
<dbReference type="InterPro" id="IPR025921">
    <property type="entry name" value="HmuY"/>
</dbReference>
<sequence>MIPHIVKKIRYIFLSVLLIGCNTDDDPIFVPQPSGAVLAPNVGGPAEPNQVWIDLDTQTMKVNQRDSWDFGFYNGNEFLVILNGSILMAAGKTEFTDIDAVTEANVASLKLSVLVNNFDAENVKYVDDIKGNYLKRTAIDKISINDSENKVYLINMGYAVYKGNETSLHSSGDFRGWKKVRILRYKNNQYKIQYANLSDTTHKEFIINKNNNYLFNFLSLENGIEDIQPPKDNWDLCFTVFTNENVGHGTYSFADFVILNTLNKTAAYQVNTTTSSLTYENFTKDQVDPSKFIYDDQRVIGSTWRSTYAGATVYTNRFYVIKDNIGTLYKIRFLKMTNNEGHRGYPEFEYKPL</sequence>
<dbReference type="CDD" id="cd12105">
    <property type="entry name" value="HmuY"/>
    <property type="match status" value="1"/>
</dbReference>
<organism evidence="1 2">
    <name type="scientific">Apibacter adventoris</name>
    <dbReference type="NCBI Taxonomy" id="1679466"/>
    <lineage>
        <taxon>Bacteria</taxon>
        <taxon>Pseudomonadati</taxon>
        <taxon>Bacteroidota</taxon>
        <taxon>Flavobacteriia</taxon>
        <taxon>Flavobacteriales</taxon>
        <taxon>Weeksellaceae</taxon>
        <taxon>Apibacter</taxon>
    </lineage>
</organism>
<dbReference type="Pfam" id="PF14064">
    <property type="entry name" value="HmuY"/>
    <property type="match status" value="2"/>
</dbReference>
<dbReference type="AlphaFoldDB" id="A0A2S8AEM6"/>
<evidence type="ECO:0008006" key="3">
    <source>
        <dbReference type="Google" id="ProtNLM"/>
    </source>
</evidence>
<dbReference type="Proteomes" id="UP000238042">
    <property type="component" value="Unassembled WGS sequence"/>
</dbReference>
<dbReference type="OrthoDB" id="1091850at2"/>
<evidence type="ECO:0000313" key="1">
    <source>
        <dbReference type="EMBL" id="PQL93976.1"/>
    </source>
</evidence>
<evidence type="ECO:0000313" key="2">
    <source>
        <dbReference type="Proteomes" id="UP000238042"/>
    </source>
</evidence>
<reference evidence="1 2" key="1">
    <citation type="submission" date="2018-02" db="EMBL/GenBank/DDBJ databases">
        <title>Genome sequences of Apibacter spp., gut symbionts of Asian honey bees.</title>
        <authorList>
            <person name="Kwong W.K."/>
            <person name="Steele M.I."/>
            <person name="Moran N.A."/>
        </authorList>
    </citation>
    <scope>NUCLEOTIDE SEQUENCE [LARGE SCALE GENOMIC DNA]</scope>
    <source>
        <strain evidence="2">wkB301</strain>
    </source>
</reference>
<dbReference type="PROSITE" id="PS51257">
    <property type="entry name" value="PROKAR_LIPOPROTEIN"/>
    <property type="match status" value="1"/>
</dbReference>
<comment type="caution">
    <text evidence="1">The sequence shown here is derived from an EMBL/GenBank/DDBJ whole genome shotgun (WGS) entry which is preliminary data.</text>
</comment>